<name>A0A1E3QIU2_9ASCO</name>
<dbReference type="PROSITE" id="PS00107">
    <property type="entry name" value="PROTEIN_KINASE_ATP"/>
    <property type="match status" value="1"/>
</dbReference>
<evidence type="ECO:0000256" key="5">
    <source>
        <dbReference type="ARBA" id="ARBA00022777"/>
    </source>
</evidence>
<feature type="compositionally biased region" description="Acidic residues" evidence="8">
    <location>
        <begin position="129"/>
        <end position="140"/>
    </location>
</feature>
<feature type="compositionally biased region" description="Basic and acidic residues" evidence="8">
    <location>
        <begin position="52"/>
        <end position="67"/>
    </location>
</feature>
<proteinExistence type="inferred from homology"/>
<dbReference type="InterPro" id="IPR017441">
    <property type="entry name" value="Protein_kinase_ATP_BS"/>
</dbReference>
<keyword evidence="2" id="KW-0723">Serine/threonine-protein kinase</keyword>
<feature type="compositionally biased region" description="Polar residues" evidence="8">
    <location>
        <begin position="71"/>
        <end position="89"/>
    </location>
</feature>
<feature type="region of interest" description="Disordered" evidence="8">
    <location>
        <begin position="125"/>
        <end position="152"/>
    </location>
</feature>
<evidence type="ECO:0000256" key="1">
    <source>
        <dbReference type="ARBA" id="ARBA00006529"/>
    </source>
</evidence>
<evidence type="ECO:0000313" key="11">
    <source>
        <dbReference type="Proteomes" id="UP000094336"/>
    </source>
</evidence>
<dbReference type="GO" id="GO:0038066">
    <property type="term" value="P:p38MAPK cascade"/>
    <property type="evidence" value="ECO:0007669"/>
    <property type="project" value="TreeGrafter"/>
</dbReference>
<dbReference type="GO" id="GO:0005524">
    <property type="term" value="F:ATP binding"/>
    <property type="evidence" value="ECO:0007669"/>
    <property type="project" value="UniProtKB-UniRule"/>
</dbReference>
<evidence type="ECO:0000313" key="10">
    <source>
        <dbReference type="EMBL" id="ODQ77570.1"/>
    </source>
</evidence>
<keyword evidence="6 7" id="KW-0067">ATP-binding</keyword>
<evidence type="ECO:0000256" key="7">
    <source>
        <dbReference type="PROSITE-ProRule" id="PRU10141"/>
    </source>
</evidence>
<keyword evidence="11" id="KW-1185">Reference proteome</keyword>
<organism evidence="10 11">
    <name type="scientific">Babjeviella inositovora NRRL Y-12698</name>
    <dbReference type="NCBI Taxonomy" id="984486"/>
    <lineage>
        <taxon>Eukaryota</taxon>
        <taxon>Fungi</taxon>
        <taxon>Dikarya</taxon>
        <taxon>Ascomycota</taxon>
        <taxon>Saccharomycotina</taxon>
        <taxon>Pichiomycetes</taxon>
        <taxon>Serinales incertae sedis</taxon>
        <taxon>Babjeviella</taxon>
    </lineage>
</organism>
<evidence type="ECO:0000259" key="9">
    <source>
        <dbReference type="PROSITE" id="PS50011"/>
    </source>
</evidence>
<feature type="region of interest" description="Disordered" evidence="8">
    <location>
        <begin position="1"/>
        <end position="89"/>
    </location>
</feature>
<dbReference type="PROSITE" id="PS00108">
    <property type="entry name" value="PROTEIN_KINASE_ST"/>
    <property type="match status" value="1"/>
</dbReference>
<dbReference type="OrthoDB" id="1043025at2759"/>
<comment type="similarity">
    <text evidence="1">Belongs to the protein kinase superfamily. STE Ser/Thr protein kinase family. MAP kinase kinase kinase subfamily.</text>
</comment>
<evidence type="ECO:0000256" key="6">
    <source>
        <dbReference type="ARBA" id="ARBA00022840"/>
    </source>
</evidence>
<dbReference type="SUPFAM" id="SSF56112">
    <property type="entry name" value="Protein kinase-like (PK-like)"/>
    <property type="match status" value="1"/>
</dbReference>
<dbReference type="InterPro" id="IPR008271">
    <property type="entry name" value="Ser/Thr_kinase_AS"/>
</dbReference>
<dbReference type="Pfam" id="PF00069">
    <property type="entry name" value="Pkinase"/>
    <property type="match status" value="1"/>
</dbReference>
<keyword evidence="3" id="KW-0808">Transferase</keyword>
<dbReference type="GeneID" id="30148755"/>
<dbReference type="STRING" id="984486.A0A1E3QIU2"/>
<evidence type="ECO:0000256" key="4">
    <source>
        <dbReference type="ARBA" id="ARBA00022741"/>
    </source>
</evidence>
<dbReference type="EMBL" id="KV454439">
    <property type="protein sequence ID" value="ODQ77570.1"/>
    <property type="molecule type" value="Genomic_DNA"/>
</dbReference>
<dbReference type="GO" id="GO:0030447">
    <property type="term" value="P:filamentous growth"/>
    <property type="evidence" value="ECO:0007669"/>
    <property type="project" value="UniProtKB-ARBA"/>
</dbReference>
<dbReference type="InterPro" id="IPR000719">
    <property type="entry name" value="Prot_kinase_dom"/>
</dbReference>
<dbReference type="PROSITE" id="PS50011">
    <property type="entry name" value="PROTEIN_KINASE_DOM"/>
    <property type="match status" value="1"/>
</dbReference>
<keyword evidence="4 7" id="KW-0547">Nucleotide-binding</keyword>
<dbReference type="InterPro" id="IPR045801">
    <property type="entry name" value="MEKK4_N"/>
</dbReference>
<dbReference type="InterPro" id="IPR050538">
    <property type="entry name" value="MAP_kinase_kinase_kinase"/>
</dbReference>
<evidence type="ECO:0000256" key="2">
    <source>
        <dbReference type="ARBA" id="ARBA00022527"/>
    </source>
</evidence>
<feature type="compositionally biased region" description="Basic and acidic residues" evidence="8">
    <location>
        <begin position="11"/>
        <end position="21"/>
    </location>
</feature>
<sequence>MSTIDSQLQKLKLDSPSEPRSRRGSTANIQPHTPPPMTASQVILSPAPSTHHRMDANPRSGSSERQKPVRQPSSNNAFPHTLSRNSSATKNLQLNTQYLAQEKAYLKKMKTNFVDDYYTKAIVPVGNESEVESDPDDDDDPHGALSDDRLMPEIDSDAYHIDPSMLYPTMFKHASLDEESVVSERLQWQLMLASVLKGEVLTSEKTKISLNERERSYDDEKAYFQELYRELVWIGVRSKLFGRSEDEQKRFLSYARTVADETISEIMLFRVSEVAADTTASVNSFTSAELISESEASAGIALGNAMNAANAQVTAILQKYDKVTELWGDQKQMCGDKPICASNEFQDRIGALASWKTITESVHREIQMLREWIGNEELDVSAVTTAPATDSSLFTDDNSFAERLMKEKDMDTVFYKRMMQHLVPWIVKAKISYIQYGALYQELGLPDFLPQVSEIVRFPMDLIKEVIKVRLAYARKLTNPTMMMIDQMLGDFKSYLKLALEVREGIMHYCLPLEGWKTDSSLDHNLDKAILEGAHFSLTLLSRKLLDSSRSAKSFRTFKEPDELMELWDHFKDFGFKLSKGGAEISEQFTILTHKLIVRLLNYFQFQLRGPPLGLSKLTRWYTTTRVNIGQMKRKLSGFKRHLHDTFQNAVLFQLKQGTMKRFLDNLKNTDHFLVRTDYEESKGVYYLASAPLWYRYKEIESIISASYLGASSETPANYGRWLTGHREFDNVYIHNEIKKTFDPACYVLAICTPQILVWEGAQLEVRLEKAPNIEIKPGRLLLIGPNPSEDYDLEVEQGRKLSMAEKLKLLKRTFLDGVGDSIGPSVETRCSAHNVQHELMKMEKSYNKLIYVMLEAPAIIRRQCQGYNCQALINLIFIFARDGGREHLRTIEMAKRSSFHSKIVQLSIDWVSFVCDDCIRTDRKTFKWCVQALEFGMAMTKGYNILTLSESQFNVLKLKVAGCMSLLISHFDIMGARSSEAKKINALKWSNQNRETDVDDDVFAALSAERARQMNELDARRVLERMKDGSVGKVLDDTDYDNQYLTYLASSFSSVSIRWQKGKFIGGGTFGSVYVAVNLDTGGVMAVKEIRFHDSQSVKQIALSIKDEMTVLEMLNHPNVVQYYGVEVHRDKVYIFMEFCEGGSLAGLLEHGRIEDEFVIQVYALQMLEGIAYLHQSNIVHRDIKPENILLDHNGVIKFVDFGAAKVIASSGRTRMNTRGVTPATEMNNSMTGTPMYMSPEVITGGSGGRSGSTDIWSLGCCVLEMATGRRPWANLDNEWAIMYHIAAGHKPQFPNPDQLSETGRSFLSKCLEHDPARRLTAVELLDDPWIRAIRMEAIGVCDGGSSSDLSEA</sequence>
<dbReference type="Proteomes" id="UP000094336">
    <property type="component" value="Unassembled WGS sequence"/>
</dbReference>
<feature type="compositionally biased region" description="Basic and acidic residues" evidence="8">
    <location>
        <begin position="141"/>
        <end position="152"/>
    </location>
</feature>
<dbReference type="InterPro" id="IPR011009">
    <property type="entry name" value="Kinase-like_dom_sf"/>
</dbReference>
<accession>A0A1E3QIU2</accession>
<dbReference type="SMART" id="SM00220">
    <property type="entry name" value="S_TKc"/>
    <property type="match status" value="1"/>
</dbReference>
<evidence type="ECO:0000256" key="3">
    <source>
        <dbReference type="ARBA" id="ARBA00022679"/>
    </source>
</evidence>
<gene>
    <name evidence="10" type="ORF">BABINDRAFT_172669</name>
</gene>
<reference evidence="11" key="1">
    <citation type="submission" date="2016-05" db="EMBL/GenBank/DDBJ databases">
        <title>Comparative genomics of biotechnologically important yeasts.</title>
        <authorList>
            <consortium name="DOE Joint Genome Institute"/>
            <person name="Riley R."/>
            <person name="Haridas S."/>
            <person name="Wolfe K.H."/>
            <person name="Lopes M.R."/>
            <person name="Hittinger C.T."/>
            <person name="Goker M."/>
            <person name="Salamov A."/>
            <person name="Wisecaver J."/>
            <person name="Long T.M."/>
            <person name="Aerts A.L."/>
            <person name="Barry K."/>
            <person name="Choi C."/>
            <person name="Clum A."/>
            <person name="Coughlan A.Y."/>
            <person name="Deshpande S."/>
            <person name="Douglass A.P."/>
            <person name="Hanson S.J."/>
            <person name="Klenk H.-P."/>
            <person name="Labutti K."/>
            <person name="Lapidus A."/>
            <person name="Lindquist E."/>
            <person name="Lipzen A."/>
            <person name="Meier-Kolthoff J.P."/>
            <person name="Ohm R.A."/>
            <person name="Otillar R.P."/>
            <person name="Pangilinan J."/>
            <person name="Peng Y."/>
            <person name="Rokas A."/>
            <person name="Rosa C.A."/>
            <person name="Scheuner C."/>
            <person name="Sibirny A.A."/>
            <person name="Slot J.C."/>
            <person name="Stielow J.B."/>
            <person name="Sun H."/>
            <person name="Kurtzman C.P."/>
            <person name="Blackwell M."/>
            <person name="Grigoriev I.V."/>
            <person name="Jeffries T.W."/>
        </authorList>
    </citation>
    <scope>NUCLEOTIDE SEQUENCE [LARGE SCALE GENOMIC DNA]</scope>
    <source>
        <strain evidence="11">NRRL Y-12698</strain>
    </source>
</reference>
<dbReference type="PANTHER" id="PTHR48016">
    <property type="entry name" value="MAP KINASE KINASE KINASE SSK2-RELATED-RELATED"/>
    <property type="match status" value="1"/>
</dbReference>
<protein>
    <recommendedName>
        <fullName evidence="9">Protein kinase domain-containing protein</fullName>
    </recommendedName>
</protein>
<dbReference type="RefSeq" id="XP_018982898.1">
    <property type="nucleotide sequence ID" value="XM_019130902.1"/>
</dbReference>
<dbReference type="PANTHER" id="PTHR48016:SF32">
    <property type="entry name" value="MITOGEN-ACTIVATED PROTEIN KINASE KINASE KINASE 4"/>
    <property type="match status" value="1"/>
</dbReference>
<evidence type="ECO:0000256" key="8">
    <source>
        <dbReference type="SAM" id="MobiDB-lite"/>
    </source>
</evidence>
<dbReference type="CDD" id="cd06626">
    <property type="entry name" value="STKc_MEKK4"/>
    <property type="match status" value="1"/>
</dbReference>
<dbReference type="Gene3D" id="1.10.510.10">
    <property type="entry name" value="Transferase(Phosphotransferase) domain 1"/>
    <property type="match status" value="1"/>
</dbReference>
<dbReference type="GO" id="GO:0004674">
    <property type="term" value="F:protein serine/threonine kinase activity"/>
    <property type="evidence" value="ECO:0007669"/>
    <property type="project" value="UniProtKB-KW"/>
</dbReference>
<dbReference type="Pfam" id="PF19431">
    <property type="entry name" value="MEKK4_N"/>
    <property type="match status" value="1"/>
</dbReference>
<feature type="domain" description="Protein kinase" evidence="9">
    <location>
        <begin position="1060"/>
        <end position="1332"/>
    </location>
</feature>
<feature type="binding site" evidence="7">
    <location>
        <position position="1089"/>
    </location>
    <ligand>
        <name>ATP</name>
        <dbReference type="ChEBI" id="CHEBI:30616"/>
    </ligand>
</feature>
<keyword evidence="5" id="KW-0418">Kinase</keyword>